<protein>
    <submittedName>
        <fullName evidence="4">Class I SAM-dependent methyltransferase</fullName>
    </submittedName>
</protein>
<dbReference type="RefSeq" id="WP_266001274.1">
    <property type="nucleotide sequence ID" value="NZ_JAPJDN010000069.1"/>
</dbReference>
<evidence type="ECO:0000259" key="2">
    <source>
        <dbReference type="Pfam" id="PF13649"/>
    </source>
</evidence>
<feature type="domain" description="PKMT C-terminal winged helix" evidence="3">
    <location>
        <begin position="416"/>
        <end position="511"/>
    </location>
</feature>
<dbReference type="InterPro" id="IPR050723">
    <property type="entry name" value="CFA/CMAS"/>
</dbReference>
<keyword evidence="4" id="KW-0808">Transferase</keyword>
<dbReference type="InterPro" id="IPR041698">
    <property type="entry name" value="Methyltransf_25"/>
</dbReference>
<dbReference type="PANTHER" id="PTHR43667:SF2">
    <property type="entry name" value="FATTY ACID C-METHYL TRANSFERASE"/>
    <property type="match status" value="1"/>
</dbReference>
<feature type="domain" description="Methyltransferase" evidence="2">
    <location>
        <begin position="46"/>
        <end position="143"/>
    </location>
</feature>
<dbReference type="SUPFAM" id="SSF53335">
    <property type="entry name" value="S-adenosyl-L-methionine-dependent methyltransferases"/>
    <property type="match status" value="1"/>
</dbReference>
<keyword evidence="4" id="KW-0489">Methyltransferase</keyword>
<dbReference type="Gene3D" id="3.40.50.150">
    <property type="entry name" value="Vaccinia Virus protein VP39"/>
    <property type="match status" value="1"/>
</dbReference>
<dbReference type="GO" id="GO:0008168">
    <property type="term" value="F:methyltransferase activity"/>
    <property type="evidence" value="ECO:0007669"/>
    <property type="project" value="UniProtKB-KW"/>
</dbReference>
<evidence type="ECO:0000313" key="4">
    <source>
        <dbReference type="EMBL" id="MCX2941335.1"/>
    </source>
</evidence>
<dbReference type="InterPro" id="IPR048976">
    <property type="entry name" value="WHD_PKMT"/>
</dbReference>
<organism evidence="4 5">
    <name type="scientific">Mycobacterium pinniadriaticum</name>
    <dbReference type="NCBI Taxonomy" id="2994102"/>
    <lineage>
        <taxon>Bacteria</taxon>
        <taxon>Bacillati</taxon>
        <taxon>Actinomycetota</taxon>
        <taxon>Actinomycetes</taxon>
        <taxon>Mycobacteriales</taxon>
        <taxon>Mycobacteriaceae</taxon>
        <taxon>Mycobacterium</taxon>
    </lineage>
</organism>
<comment type="caution">
    <text evidence="4">The sequence shown here is derived from an EMBL/GenBank/DDBJ whole genome shotgun (WGS) entry which is preliminary data.</text>
</comment>
<accession>A0ABT3SR29</accession>
<keyword evidence="5" id="KW-1185">Reference proteome</keyword>
<gene>
    <name evidence="4" type="ORF">ORI27_32110</name>
</gene>
<sequence>MVAHAAADYDAAPYLAASYPKTQPTRLAAVATMLGLSPPPVASARVLELGCATGANIIPLAARFPDMQCTGIDVSGVQIERGLDRIQRLGLTNVELRQQSITEIDGGAGPFDYIICHGVYSWVPEPVREATLRVVTDCLSDDGVAEISYNVSPGWYTKRIVRDILQAYAADAGDAVETAARVRELMALLRKGAPNTAYGAVLRSEADLVDIAPDDYIVHDLLERENSPFSIVEFAGAARRHGLGYLADSDVHLMFPDGHGEHIADALRQFADGGVVSMEHNIDVITGRSLRHSLVVKQAQAEHVRYALGPRCMAGLHVSGRLDLDRQPGARAAFVFHGAGQRSLSTNSRPLAAALSALSARYPATATPNELMTAGATEQAIDETVLLDALFRLLVLGMIDIHSEPIRLGTASAQWPVASALARLDAQLGAANTTNLRHEWVALTPLDRLVLPWLDGSHDRRDLSDSVLQLIQDGTLELTQDGATVTDDEGGRRGALAAVETVLAALASRALLEPVG</sequence>
<dbReference type="Pfam" id="PF13649">
    <property type="entry name" value="Methyltransf_25"/>
    <property type="match status" value="1"/>
</dbReference>
<evidence type="ECO:0000259" key="1">
    <source>
        <dbReference type="Pfam" id="PF10119"/>
    </source>
</evidence>
<evidence type="ECO:0000259" key="3">
    <source>
        <dbReference type="Pfam" id="PF21782"/>
    </source>
</evidence>
<dbReference type="InterPro" id="IPR029063">
    <property type="entry name" value="SAM-dependent_MTases_sf"/>
</dbReference>
<dbReference type="EMBL" id="JAPJDO010000069">
    <property type="protein sequence ID" value="MCX2941335.1"/>
    <property type="molecule type" value="Genomic_DNA"/>
</dbReference>
<feature type="domain" description="Methyltransferase regulatory" evidence="1">
    <location>
        <begin position="214"/>
        <end position="297"/>
    </location>
</feature>
<dbReference type="CDD" id="cd02440">
    <property type="entry name" value="AdoMet_MTases"/>
    <property type="match status" value="1"/>
</dbReference>
<dbReference type="Pfam" id="PF10119">
    <property type="entry name" value="MethyTransf_Reg"/>
    <property type="match status" value="1"/>
</dbReference>
<dbReference type="Proteomes" id="UP001300745">
    <property type="component" value="Unassembled WGS sequence"/>
</dbReference>
<dbReference type="Pfam" id="PF21782">
    <property type="entry name" value="WHD_PKMT"/>
    <property type="match status" value="1"/>
</dbReference>
<proteinExistence type="predicted"/>
<name>A0ABT3SR29_9MYCO</name>
<dbReference type="InterPro" id="IPR018773">
    <property type="entry name" value="MeTrfase_reg_dom_prd"/>
</dbReference>
<evidence type="ECO:0000313" key="5">
    <source>
        <dbReference type="Proteomes" id="UP001300745"/>
    </source>
</evidence>
<reference evidence="4 5" key="1">
    <citation type="submission" date="2022-11" db="EMBL/GenBank/DDBJ databases">
        <title>Mycobacterium sp. nov.</title>
        <authorList>
            <person name="Papic B."/>
            <person name="Spicic S."/>
            <person name="Duvnjak S."/>
        </authorList>
    </citation>
    <scope>NUCLEOTIDE SEQUENCE [LARGE SCALE GENOMIC DNA]</scope>
    <source>
        <strain evidence="4 5">CVI_P4</strain>
    </source>
</reference>
<dbReference type="GO" id="GO:0032259">
    <property type="term" value="P:methylation"/>
    <property type="evidence" value="ECO:0007669"/>
    <property type="project" value="UniProtKB-KW"/>
</dbReference>
<dbReference type="PANTHER" id="PTHR43667">
    <property type="entry name" value="CYCLOPROPANE-FATTY-ACYL-PHOSPHOLIPID SYNTHASE"/>
    <property type="match status" value="1"/>
</dbReference>